<proteinExistence type="predicted"/>
<dbReference type="Proteomes" id="UP001497444">
    <property type="component" value="Chromosome 6"/>
</dbReference>
<protein>
    <submittedName>
        <fullName evidence="1">Uncharacterized protein</fullName>
    </submittedName>
</protein>
<gene>
    <name evidence="1" type="ORF">CSSPJE1EN1_LOCUS20131</name>
</gene>
<keyword evidence="2" id="KW-1185">Reference proteome</keyword>
<sequence length="125" mass="13823">MSTNNIQAFIKNGNDAVIERVHALVARLVVNRQALLSLATDVNLNEVIQAASYLKPGSYIPMTPGKINRALISMFSKFTVCVRALIVKARAMYMPVGYDELTDKYAGSSYGWLVVCHDGWDSIIK</sequence>
<organism evidence="1 2">
    <name type="scientific">Sphagnum jensenii</name>
    <dbReference type="NCBI Taxonomy" id="128206"/>
    <lineage>
        <taxon>Eukaryota</taxon>
        <taxon>Viridiplantae</taxon>
        <taxon>Streptophyta</taxon>
        <taxon>Embryophyta</taxon>
        <taxon>Bryophyta</taxon>
        <taxon>Sphagnophytina</taxon>
        <taxon>Sphagnopsida</taxon>
        <taxon>Sphagnales</taxon>
        <taxon>Sphagnaceae</taxon>
        <taxon>Sphagnum</taxon>
    </lineage>
</organism>
<name>A0ABP0X6C0_9BRYO</name>
<reference evidence="1" key="1">
    <citation type="submission" date="2024-02" db="EMBL/GenBank/DDBJ databases">
        <authorList>
            <consortium name="ELIXIR-Norway"/>
            <consortium name="Elixir Norway"/>
        </authorList>
    </citation>
    <scope>NUCLEOTIDE SEQUENCE</scope>
</reference>
<evidence type="ECO:0000313" key="2">
    <source>
        <dbReference type="Proteomes" id="UP001497444"/>
    </source>
</evidence>
<evidence type="ECO:0000313" key="1">
    <source>
        <dbReference type="EMBL" id="CAK9274653.1"/>
    </source>
</evidence>
<dbReference type="EMBL" id="OZ020101">
    <property type="protein sequence ID" value="CAK9274653.1"/>
    <property type="molecule type" value="Genomic_DNA"/>
</dbReference>
<accession>A0ABP0X6C0</accession>